<gene>
    <name evidence="1" type="ORF">ASZ90_018520</name>
</gene>
<reference evidence="1" key="1">
    <citation type="journal article" date="2015" name="Proc. Natl. Acad. Sci. U.S.A.">
        <title>Networks of energetic and metabolic interactions define dynamics in microbial communities.</title>
        <authorList>
            <person name="Embree M."/>
            <person name="Liu J.K."/>
            <person name="Al-Bassam M.M."/>
            <person name="Zengler K."/>
        </authorList>
    </citation>
    <scope>NUCLEOTIDE SEQUENCE</scope>
</reference>
<comment type="caution">
    <text evidence="1">The sequence shown here is derived from an EMBL/GenBank/DDBJ whole genome shotgun (WGS) entry which is preliminary data.</text>
</comment>
<organism evidence="1">
    <name type="scientific">hydrocarbon metagenome</name>
    <dbReference type="NCBI Taxonomy" id="938273"/>
    <lineage>
        <taxon>unclassified sequences</taxon>
        <taxon>metagenomes</taxon>
        <taxon>ecological metagenomes</taxon>
    </lineage>
</organism>
<evidence type="ECO:0000313" key="1">
    <source>
        <dbReference type="EMBL" id="KUG04074.1"/>
    </source>
</evidence>
<dbReference type="EMBL" id="LNQE01001860">
    <property type="protein sequence ID" value="KUG04074.1"/>
    <property type="molecule type" value="Genomic_DNA"/>
</dbReference>
<sequence>MKRVNAFFKECPVSGIGSKQNINADLTRTTLHLILGTKNPAPKKALVYALKLSSTHS</sequence>
<dbReference type="AlphaFoldDB" id="A0A0W8E5X7"/>
<proteinExistence type="predicted"/>
<accession>A0A0W8E5X7</accession>
<name>A0A0W8E5X7_9ZZZZ</name>
<protein>
    <submittedName>
        <fullName evidence="1">Uncharacterized protein</fullName>
    </submittedName>
</protein>